<dbReference type="InParanoid" id="A0A0H2S3C3"/>
<dbReference type="Proteomes" id="UP000053477">
    <property type="component" value="Unassembled WGS sequence"/>
</dbReference>
<dbReference type="OrthoDB" id="3059771at2759"/>
<evidence type="ECO:0000313" key="1">
    <source>
        <dbReference type="EMBL" id="KLO16258.1"/>
    </source>
</evidence>
<name>A0A0H2S3C3_9AGAM</name>
<sequence length="155" mass="17331">MVITDALSYPNRRDVPNICSLRIQFRSYTPASVPVLTPKPTNTGLNQVIDGNESTSHTAFNLEFPECLSLDSSHKMIINRWHASESGWVVCFLVPLPASLFASCETRAFKLDAQMHIMEALQMQGLRAETHKVTVSHLKKAKEMGITQDTEMQLA</sequence>
<dbReference type="EMBL" id="KQ085918">
    <property type="protein sequence ID" value="KLO16258.1"/>
    <property type="molecule type" value="Genomic_DNA"/>
</dbReference>
<gene>
    <name evidence="1" type="ORF">SCHPADRAFT_220712</name>
</gene>
<evidence type="ECO:0000313" key="2">
    <source>
        <dbReference type="Proteomes" id="UP000053477"/>
    </source>
</evidence>
<proteinExistence type="predicted"/>
<organism evidence="1 2">
    <name type="scientific">Schizopora paradoxa</name>
    <dbReference type="NCBI Taxonomy" id="27342"/>
    <lineage>
        <taxon>Eukaryota</taxon>
        <taxon>Fungi</taxon>
        <taxon>Dikarya</taxon>
        <taxon>Basidiomycota</taxon>
        <taxon>Agaricomycotina</taxon>
        <taxon>Agaricomycetes</taxon>
        <taxon>Hymenochaetales</taxon>
        <taxon>Schizoporaceae</taxon>
        <taxon>Schizopora</taxon>
    </lineage>
</organism>
<accession>A0A0H2S3C3</accession>
<dbReference type="AlphaFoldDB" id="A0A0H2S3C3"/>
<keyword evidence="2" id="KW-1185">Reference proteome</keyword>
<reference evidence="1 2" key="1">
    <citation type="submission" date="2015-04" db="EMBL/GenBank/DDBJ databases">
        <title>Complete genome sequence of Schizopora paradoxa KUC8140, a cosmopolitan wood degrader in East Asia.</title>
        <authorList>
            <consortium name="DOE Joint Genome Institute"/>
            <person name="Min B."/>
            <person name="Park H."/>
            <person name="Jang Y."/>
            <person name="Kim J.-J."/>
            <person name="Kim K.H."/>
            <person name="Pangilinan J."/>
            <person name="Lipzen A."/>
            <person name="Riley R."/>
            <person name="Grigoriev I.V."/>
            <person name="Spatafora J.W."/>
            <person name="Choi I.-G."/>
        </authorList>
    </citation>
    <scope>NUCLEOTIDE SEQUENCE [LARGE SCALE GENOMIC DNA]</scope>
    <source>
        <strain evidence="1 2">KUC8140</strain>
    </source>
</reference>
<protein>
    <submittedName>
        <fullName evidence="1">Uncharacterized protein</fullName>
    </submittedName>
</protein>